<dbReference type="Proteomes" id="UP000184188">
    <property type="component" value="Unassembled WGS sequence"/>
</dbReference>
<feature type="compositionally biased region" description="Basic and acidic residues" evidence="1">
    <location>
        <begin position="354"/>
        <end position="363"/>
    </location>
</feature>
<feature type="region of interest" description="Disordered" evidence="1">
    <location>
        <begin position="650"/>
        <end position="682"/>
    </location>
</feature>
<dbReference type="VEuPathDB" id="FungiDB:ASPZODRAFT_1572761"/>
<dbReference type="Pfam" id="PF26118">
    <property type="entry name" value="DUF8035"/>
    <property type="match status" value="1"/>
</dbReference>
<proteinExistence type="predicted"/>
<organism evidence="3 4">
    <name type="scientific">Penicilliopsis zonata CBS 506.65</name>
    <dbReference type="NCBI Taxonomy" id="1073090"/>
    <lineage>
        <taxon>Eukaryota</taxon>
        <taxon>Fungi</taxon>
        <taxon>Dikarya</taxon>
        <taxon>Ascomycota</taxon>
        <taxon>Pezizomycotina</taxon>
        <taxon>Eurotiomycetes</taxon>
        <taxon>Eurotiomycetidae</taxon>
        <taxon>Eurotiales</taxon>
        <taxon>Aspergillaceae</taxon>
        <taxon>Penicilliopsis</taxon>
    </lineage>
</organism>
<dbReference type="OrthoDB" id="5418088at2759"/>
<dbReference type="InterPro" id="IPR058348">
    <property type="entry name" value="DUF8035"/>
</dbReference>
<feature type="compositionally biased region" description="Polar residues" evidence="1">
    <location>
        <begin position="119"/>
        <end position="135"/>
    </location>
</feature>
<protein>
    <recommendedName>
        <fullName evidence="2">DUF8035 domain-containing protein</fullName>
    </recommendedName>
</protein>
<dbReference type="PANTHER" id="PTHR42081:SF1">
    <property type="entry name" value="ZINC FINGER PROTEIN DHHC DOMAIN CONTAINING PROTEIN"/>
    <property type="match status" value="1"/>
</dbReference>
<feature type="region of interest" description="Disordered" evidence="1">
    <location>
        <begin position="66"/>
        <end position="587"/>
    </location>
</feature>
<reference evidence="4" key="1">
    <citation type="journal article" date="2017" name="Genome Biol.">
        <title>Comparative genomics reveals high biological diversity and specific adaptations in the industrially and medically important fungal genus Aspergillus.</title>
        <authorList>
            <person name="de Vries R.P."/>
            <person name="Riley R."/>
            <person name="Wiebenga A."/>
            <person name="Aguilar-Osorio G."/>
            <person name="Amillis S."/>
            <person name="Uchima C.A."/>
            <person name="Anderluh G."/>
            <person name="Asadollahi M."/>
            <person name="Askin M."/>
            <person name="Barry K."/>
            <person name="Battaglia E."/>
            <person name="Bayram O."/>
            <person name="Benocci T."/>
            <person name="Braus-Stromeyer S.A."/>
            <person name="Caldana C."/>
            <person name="Canovas D."/>
            <person name="Cerqueira G.C."/>
            <person name="Chen F."/>
            <person name="Chen W."/>
            <person name="Choi C."/>
            <person name="Clum A."/>
            <person name="Dos Santos R.A."/>
            <person name="Damasio A.R."/>
            <person name="Diallinas G."/>
            <person name="Emri T."/>
            <person name="Fekete E."/>
            <person name="Flipphi M."/>
            <person name="Freyberg S."/>
            <person name="Gallo A."/>
            <person name="Gournas C."/>
            <person name="Habgood R."/>
            <person name="Hainaut M."/>
            <person name="Harispe M.L."/>
            <person name="Henrissat B."/>
            <person name="Hilden K.S."/>
            <person name="Hope R."/>
            <person name="Hossain A."/>
            <person name="Karabika E."/>
            <person name="Karaffa L."/>
            <person name="Karanyi Z."/>
            <person name="Krasevec N."/>
            <person name="Kuo A."/>
            <person name="Kusch H."/>
            <person name="LaButti K."/>
            <person name="Lagendijk E.L."/>
            <person name="Lapidus A."/>
            <person name="Levasseur A."/>
            <person name="Lindquist E."/>
            <person name="Lipzen A."/>
            <person name="Logrieco A.F."/>
            <person name="MacCabe A."/>
            <person name="Maekelae M.R."/>
            <person name="Malavazi I."/>
            <person name="Melin P."/>
            <person name="Meyer V."/>
            <person name="Mielnichuk N."/>
            <person name="Miskei M."/>
            <person name="Molnar A.P."/>
            <person name="Mule G."/>
            <person name="Ngan C.Y."/>
            <person name="Orejas M."/>
            <person name="Orosz E."/>
            <person name="Ouedraogo J.P."/>
            <person name="Overkamp K.M."/>
            <person name="Park H.-S."/>
            <person name="Perrone G."/>
            <person name="Piumi F."/>
            <person name="Punt P.J."/>
            <person name="Ram A.F."/>
            <person name="Ramon A."/>
            <person name="Rauscher S."/>
            <person name="Record E."/>
            <person name="Riano-Pachon D.M."/>
            <person name="Robert V."/>
            <person name="Roehrig J."/>
            <person name="Ruller R."/>
            <person name="Salamov A."/>
            <person name="Salih N.S."/>
            <person name="Samson R.A."/>
            <person name="Sandor E."/>
            <person name="Sanguinetti M."/>
            <person name="Schuetze T."/>
            <person name="Sepcic K."/>
            <person name="Shelest E."/>
            <person name="Sherlock G."/>
            <person name="Sophianopoulou V."/>
            <person name="Squina F.M."/>
            <person name="Sun H."/>
            <person name="Susca A."/>
            <person name="Todd R.B."/>
            <person name="Tsang A."/>
            <person name="Unkles S.E."/>
            <person name="van de Wiele N."/>
            <person name="van Rossen-Uffink D."/>
            <person name="Oliveira J.V."/>
            <person name="Vesth T.C."/>
            <person name="Visser J."/>
            <person name="Yu J.-H."/>
            <person name="Zhou M."/>
            <person name="Andersen M.R."/>
            <person name="Archer D.B."/>
            <person name="Baker S.E."/>
            <person name="Benoit I."/>
            <person name="Brakhage A.A."/>
            <person name="Braus G.H."/>
            <person name="Fischer R."/>
            <person name="Frisvad J.C."/>
            <person name="Goldman G.H."/>
            <person name="Houbraken J."/>
            <person name="Oakley B."/>
            <person name="Pocsi I."/>
            <person name="Scazzocchio C."/>
            <person name="Seiboth B."/>
            <person name="vanKuyk P.A."/>
            <person name="Wortman J."/>
            <person name="Dyer P.S."/>
            <person name="Grigoriev I.V."/>
        </authorList>
    </citation>
    <scope>NUCLEOTIDE SEQUENCE [LARGE SCALE GENOMIC DNA]</scope>
    <source>
        <strain evidence="4">CBS 506.65</strain>
    </source>
</reference>
<dbReference type="EMBL" id="KV878339">
    <property type="protein sequence ID" value="OJJ48358.1"/>
    <property type="molecule type" value="Genomic_DNA"/>
</dbReference>
<keyword evidence="4" id="KW-1185">Reference proteome</keyword>
<gene>
    <name evidence="3" type="ORF">ASPZODRAFT_1572761</name>
</gene>
<feature type="compositionally biased region" description="Basic and acidic residues" evidence="1">
    <location>
        <begin position="451"/>
        <end position="472"/>
    </location>
</feature>
<feature type="compositionally biased region" description="Basic and acidic residues" evidence="1">
    <location>
        <begin position="395"/>
        <end position="419"/>
    </location>
</feature>
<sequence length="682" mass="76766">MHSTSRFRPMSPAGGRRMVDPMRASTGTVSLNPSFDPYDSSASRHRLDGYSSEAPFVGYETRVNVEPTLEVQPVSSQTYRDPGHSTKVRTEYAVRSRPRSSTTSDTFAGSPLRGPVPASSPSLRQSPIVTSSYGRTPSPLPPHSSRDGAERYIMPASGHHGRRSSHRVYSTDYASDTGRSGRSDRTIRHRPVHSGYRTHGSGSSPRHPPTGGLRKGDDIDDYDAYSYTNPREQFEKDSVARLSRGSGSRKERPLSMTGLEEYLPALPPRKDLRVNGPPPSQRGFDKIERDDRSRRHGESSSSRHRSQQHAPVSLHQEREDGYSSYREDYDGGHRYRRRRRRHHDDDEDGGSGEGRSRQDEQRSSRGHNSGELVIAGAGTGLGTAGLASGYSDDALEQHREVPSEHGRHRSSRDPDHDRTLLAPNYSRHRSRSRRASSRRRDQSSDAYTSDEDLRQYRREPSAHRSSKHHSDSEGSGGTRRSSSRYLTADEQPHRRRRSRSRHDPESGSGRKVPTSQQSTTSSESHETTAKKAIAVVDPPVGNNKGPDPAPKGILKRPRERFPEEPNPVREGVAPLKDAHKNGIPPGARWTKIDRRLVNPAALEAAHERFEERSDYVIVLRVLTKEEIQGFAVKTQEIRDARYQEYLQERRARREEQRRHGRREDSSSDDEDEGDEVLRIEGP</sequence>
<evidence type="ECO:0000313" key="3">
    <source>
        <dbReference type="EMBL" id="OJJ48358.1"/>
    </source>
</evidence>
<feature type="region of interest" description="Disordered" evidence="1">
    <location>
        <begin position="1"/>
        <end position="52"/>
    </location>
</feature>
<feature type="compositionally biased region" description="Basic and acidic residues" evidence="1">
    <location>
        <begin position="81"/>
        <end position="94"/>
    </location>
</feature>
<feature type="compositionally biased region" description="Basic residues" evidence="1">
    <location>
        <begin position="426"/>
        <end position="437"/>
    </location>
</feature>
<dbReference type="AlphaFoldDB" id="A0A1L9SME7"/>
<dbReference type="STRING" id="1073090.A0A1L9SME7"/>
<dbReference type="PANTHER" id="PTHR42081">
    <property type="entry name" value="ZINC FINGER PROTEIN DHHC DOMAIN CONTAINING PROTEIN"/>
    <property type="match status" value="1"/>
</dbReference>
<accession>A0A1L9SME7</accession>
<dbReference type="GeneID" id="34612770"/>
<feature type="compositionally biased region" description="Basic and acidic residues" evidence="1">
    <location>
        <begin position="283"/>
        <end position="298"/>
    </location>
</feature>
<feature type="compositionally biased region" description="Basic and acidic residues" evidence="1">
    <location>
        <begin position="650"/>
        <end position="665"/>
    </location>
</feature>
<evidence type="ECO:0000259" key="2">
    <source>
        <dbReference type="Pfam" id="PF26118"/>
    </source>
</evidence>
<name>A0A1L9SME7_9EURO</name>
<dbReference type="RefSeq" id="XP_022582868.1">
    <property type="nucleotide sequence ID" value="XM_022726306.1"/>
</dbReference>
<evidence type="ECO:0000313" key="4">
    <source>
        <dbReference type="Proteomes" id="UP000184188"/>
    </source>
</evidence>
<evidence type="ECO:0000256" key="1">
    <source>
        <dbReference type="SAM" id="MobiDB-lite"/>
    </source>
</evidence>
<feature type="compositionally biased region" description="Basic and acidic residues" evidence="1">
    <location>
        <begin position="315"/>
        <end position="333"/>
    </location>
</feature>
<feature type="domain" description="DUF8035" evidence="2">
    <location>
        <begin position="587"/>
        <end position="640"/>
    </location>
</feature>